<evidence type="ECO:0000313" key="10">
    <source>
        <dbReference type="Proteomes" id="UP000031408"/>
    </source>
</evidence>
<dbReference type="InterPro" id="IPR052433">
    <property type="entry name" value="X-Pro_dipept-like"/>
</dbReference>
<dbReference type="PANTHER" id="PTHR43226:SF4">
    <property type="entry name" value="XAA-PRO AMINOPEPTIDASE 3"/>
    <property type="match status" value="1"/>
</dbReference>
<evidence type="ECO:0000256" key="6">
    <source>
        <dbReference type="ARBA" id="ARBA00022801"/>
    </source>
</evidence>
<keyword evidence="9" id="KW-0031">Aminopeptidase</keyword>
<dbReference type="RefSeq" id="WP_039137502.1">
    <property type="nucleotide sequence ID" value="NZ_JSVC01000004.1"/>
</dbReference>
<keyword evidence="9" id="KW-0645">Protease</keyword>
<keyword evidence="7" id="KW-0464">Manganese</keyword>
<dbReference type="InterPro" id="IPR036005">
    <property type="entry name" value="Creatinase/aminopeptidase-like"/>
</dbReference>
<comment type="similarity">
    <text evidence="3">Belongs to the peptidase M24B family.</text>
</comment>
<dbReference type="AlphaFoldDB" id="A0A0C1INN9"/>
<dbReference type="EMBL" id="JSVC01000004">
    <property type="protein sequence ID" value="KIC95865.1"/>
    <property type="molecule type" value="Genomic_DNA"/>
</dbReference>
<dbReference type="STRING" id="1349421.OI18_04355"/>
<reference evidence="9 10" key="1">
    <citation type="submission" date="2014-11" db="EMBL/GenBank/DDBJ databases">
        <title>Genome sequence of Flavihumibacter solisilvae 3-3.</title>
        <authorList>
            <person name="Zhou G."/>
            <person name="Li M."/>
            <person name="Wang G."/>
        </authorList>
    </citation>
    <scope>NUCLEOTIDE SEQUENCE [LARGE SCALE GENOMIC DNA]</scope>
    <source>
        <strain evidence="9 10">3-3</strain>
    </source>
</reference>
<evidence type="ECO:0000256" key="4">
    <source>
        <dbReference type="ARBA" id="ARBA00012574"/>
    </source>
</evidence>
<feature type="domain" description="Aminopeptidase P N-terminal" evidence="8">
    <location>
        <begin position="6"/>
        <end position="136"/>
    </location>
</feature>
<dbReference type="Proteomes" id="UP000031408">
    <property type="component" value="Unassembled WGS sequence"/>
</dbReference>
<protein>
    <recommendedName>
        <fullName evidence="4">Xaa-Pro aminopeptidase</fullName>
        <ecNumber evidence="4">3.4.11.9</ecNumber>
    </recommendedName>
</protein>
<dbReference type="GO" id="GO:0005829">
    <property type="term" value="C:cytosol"/>
    <property type="evidence" value="ECO:0007669"/>
    <property type="project" value="TreeGrafter"/>
</dbReference>
<dbReference type="PANTHER" id="PTHR43226">
    <property type="entry name" value="XAA-PRO AMINOPEPTIDASE 3"/>
    <property type="match status" value="1"/>
</dbReference>
<dbReference type="GO" id="GO:0030145">
    <property type="term" value="F:manganese ion binding"/>
    <property type="evidence" value="ECO:0007669"/>
    <property type="project" value="InterPro"/>
</dbReference>
<proteinExistence type="inferred from homology"/>
<dbReference type="Gene3D" id="3.90.230.10">
    <property type="entry name" value="Creatinase/methionine aminopeptidase superfamily"/>
    <property type="match status" value="1"/>
</dbReference>
<dbReference type="EC" id="3.4.11.9" evidence="4"/>
<evidence type="ECO:0000259" key="8">
    <source>
        <dbReference type="SMART" id="SM01011"/>
    </source>
</evidence>
<dbReference type="GO" id="GO:0006508">
    <property type="term" value="P:proteolysis"/>
    <property type="evidence" value="ECO:0007669"/>
    <property type="project" value="TreeGrafter"/>
</dbReference>
<evidence type="ECO:0000256" key="2">
    <source>
        <dbReference type="ARBA" id="ARBA00001936"/>
    </source>
</evidence>
<organism evidence="9 10">
    <name type="scientific">Flavihumibacter solisilvae</name>
    <dbReference type="NCBI Taxonomy" id="1349421"/>
    <lineage>
        <taxon>Bacteria</taxon>
        <taxon>Pseudomonadati</taxon>
        <taxon>Bacteroidota</taxon>
        <taxon>Chitinophagia</taxon>
        <taxon>Chitinophagales</taxon>
        <taxon>Chitinophagaceae</taxon>
        <taxon>Flavihumibacter</taxon>
    </lineage>
</organism>
<dbReference type="CDD" id="cd01087">
    <property type="entry name" value="Prolidase"/>
    <property type="match status" value="1"/>
</dbReference>
<dbReference type="Pfam" id="PF05195">
    <property type="entry name" value="AMP_N"/>
    <property type="match status" value="1"/>
</dbReference>
<gene>
    <name evidence="9" type="ORF">OI18_04355</name>
</gene>
<dbReference type="InterPro" id="IPR007865">
    <property type="entry name" value="Aminopep_P_N"/>
</dbReference>
<evidence type="ECO:0000313" key="9">
    <source>
        <dbReference type="EMBL" id="KIC95865.1"/>
    </source>
</evidence>
<comment type="caution">
    <text evidence="9">The sequence shown here is derived from an EMBL/GenBank/DDBJ whole genome shotgun (WGS) entry which is preliminary data.</text>
</comment>
<evidence type="ECO:0000256" key="1">
    <source>
        <dbReference type="ARBA" id="ARBA00001424"/>
    </source>
</evidence>
<dbReference type="Pfam" id="PF00557">
    <property type="entry name" value="Peptidase_M24"/>
    <property type="match status" value="1"/>
</dbReference>
<dbReference type="SUPFAM" id="SSF55920">
    <property type="entry name" value="Creatinase/aminopeptidase"/>
    <property type="match status" value="1"/>
</dbReference>
<dbReference type="SUPFAM" id="SSF53092">
    <property type="entry name" value="Creatinase/prolidase N-terminal domain"/>
    <property type="match status" value="1"/>
</dbReference>
<dbReference type="InterPro" id="IPR029149">
    <property type="entry name" value="Creatin/AminoP/Spt16_N"/>
</dbReference>
<sequence>MHFQVFPASVYIERRRELKNKVGSGLILLMGNEETGMNYKDNTYHFRQDSTFLYYFGLDVAGLGAVIDADSGDEIIFGNELSMDDIVWTGALPSIREMAVHVGIKNTKPYAELGKLIINQSADGRRIHFLPPYRAENAIKIATWLQVPVSAVQTLKSVELIKAIVSQRSIKDKFEVEAIESAVSTSADMHFEAMHRAAPGMKEYELAAKVQQVAYTAGGSLSYPIILTVNGQVLHNHYHGNTMQDGQMVLVDAGAEQQMHYAGDLTRTFPVGRKFSTRQHEMYDVVLNALESATAMLKPGVKFIDIHAAACEKLLQGLKSVGLVKGDPAEAVQAGAHTLFFQCGLGHMMGLDVHDMEDLGEEYVGYSEQLKKRTDFGWKSLRLGRELESGFVLTVEPGIYMIPELIDRWKAENKLPDFINYEAVEQFRDFTGIRIENNFLVTDEGYHRLGKYLPDTAKEIESIRDQYC</sequence>
<accession>A0A0C1INN9</accession>
<evidence type="ECO:0000256" key="3">
    <source>
        <dbReference type="ARBA" id="ARBA00008766"/>
    </source>
</evidence>
<dbReference type="Gene3D" id="3.40.350.10">
    <property type="entry name" value="Creatinase/prolidase N-terminal domain"/>
    <property type="match status" value="1"/>
</dbReference>
<name>A0A0C1INN9_9BACT</name>
<comment type="catalytic activity">
    <reaction evidence="1">
        <text>Release of any N-terminal amino acid, including proline, that is linked to proline, even from a dipeptide or tripeptide.</text>
        <dbReference type="EC" id="3.4.11.9"/>
    </reaction>
</comment>
<keyword evidence="10" id="KW-1185">Reference proteome</keyword>
<evidence type="ECO:0000256" key="5">
    <source>
        <dbReference type="ARBA" id="ARBA00022723"/>
    </source>
</evidence>
<dbReference type="SMART" id="SM01011">
    <property type="entry name" value="AMP_N"/>
    <property type="match status" value="1"/>
</dbReference>
<dbReference type="OrthoDB" id="9806388at2"/>
<dbReference type="InterPro" id="IPR000994">
    <property type="entry name" value="Pept_M24"/>
</dbReference>
<comment type="cofactor">
    <cofactor evidence="2">
        <name>Mn(2+)</name>
        <dbReference type="ChEBI" id="CHEBI:29035"/>
    </cofactor>
</comment>
<keyword evidence="6" id="KW-0378">Hydrolase</keyword>
<evidence type="ECO:0000256" key="7">
    <source>
        <dbReference type="ARBA" id="ARBA00023211"/>
    </source>
</evidence>
<dbReference type="GO" id="GO:0070006">
    <property type="term" value="F:metalloaminopeptidase activity"/>
    <property type="evidence" value="ECO:0007669"/>
    <property type="project" value="InterPro"/>
</dbReference>
<keyword evidence="5" id="KW-0479">Metal-binding</keyword>